<dbReference type="GO" id="GO:0005737">
    <property type="term" value="C:cytoplasm"/>
    <property type="evidence" value="ECO:0007669"/>
    <property type="project" value="UniProtKB-ARBA"/>
</dbReference>
<dbReference type="EMBL" id="PFEF01000006">
    <property type="protein sequence ID" value="PJE64386.1"/>
    <property type="molecule type" value="Genomic_DNA"/>
</dbReference>
<feature type="compositionally biased region" description="Basic and acidic residues" evidence="4">
    <location>
        <begin position="96"/>
        <end position="130"/>
    </location>
</feature>
<dbReference type="GO" id="GO:0015935">
    <property type="term" value="C:small ribosomal subunit"/>
    <property type="evidence" value="ECO:0007669"/>
    <property type="project" value="TreeGrafter"/>
</dbReference>
<keyword evidence="2 3" id="KW-0687">Ribonucleoprotein</keyword>
<name>A0A2M8KWT1_9BACT</name>
<dbReference type="InterPro" id="IPR023803">
    <property type="entry name" value="Ribosomal_bS16_dom_sf"/>
</dbReference>
<proteinExistence type="inferred from homology"/>
<dbReference type="GO" id="GO:0003735">
    <property type="term" value="F:structural constituent of ribosome"/>
    <property type="evidence" value="ECO:0007669"/>
    <property type="project" value="InterPro"/>
</dbReference>
<evidence type="ECO:0000256" key="1">
    <source>
        <dbReference type="ARBA" id="ARBA00022980"/>
    </source>
</evidence>
<dbReference type="AlphaFoldDB" id="A0A2M8KWT1"/>
<accession>A0A2M8KWT1</accession>
<evidence type="ECO:0000256" key="4">
    <source>
        <dbReference type="SAM" id="MobiDB-lite"/>
    </source>
</evidence>
<evidence type="ECO:0000256" key="3">
    <source>
        <dbReference type="HAMAP-Rule" id="MF_00385"/>
    </source>
</evidence>
<dbReference type="InterPro" id="IPR000307">
    <property type="entry name" value="Ribosomal_bS16"/>
</dbReference>
<dbReference type="SUPFAM" id="SSF54565">
    <property type="entry name" value="Ribosomal protein S16"/>
    <property type="match status" value="1"/>
</dbReference>
<comment type="similarity">
    <text evidence="3">Belongs to the bacterial ribosomal protein bS16 family.</text>
</comment>
<dbReference type="GO" id="GO:0006412">
    <property type="term" value="P:translation"/>
    <property type="evidence" value="ECO:0007669"/>
    <property type="project" value="UniProtKB-UniRule"/>
</dbReference>
<comment type="caution">
    <text evidence="5">The sequence shown here is derived from an EMBL/GenBank/DDBJ whole genome shotgun (WGS) entry which is preliminary data.</text>
</comment>
<dbReference type="PANTHER" id="PTHR12919">
    <property type="entry name" value="30S RIBOSOMAL PROTEIN S16"/>
    <property type="match status" value="1"/>
</dbReference>
<sequence length="141" mass="15712">MIGTMVTIRLQRVGKRNDPSYRVVLTDTRRGPKSGGFIEILGSYNPKQKGSFRVKEDRVSHWIASGAQASDTVHNLLVSAKVIDKPKRNVVPPAKPKAESEEKEAVKEKEESVEDKPSESKTADEKKDENPPAEQEVSEEK</sequence>
<dbReference type="Gene3D" id="3.30.1320.10">
    <property type="match status" value="1"/>
</dbReference>
<evidence type="ECO:0000313" key="5">
    <source>
        <dbReference type="EMBL" id="PJE64386.1"/>
    </source>
</evidence>
<dbReference type="HAMAP" id="MF_00385">
    <property type="entry name" value="Ribosomal_bS16"/>
    <property type="match status" value="1"/>
</dbReference>
<gene>
    <name evidence="3" type="primary">rpsP</name>
    <name evidence="5" type="ORF">COU90_02970</name>
</gene>
<evidence type="ECO:0000256" key="2">
    <source>
        <dbReference type="ARBA" id="ARBA00023274"/>
    </source>
</evidence>
<dbReference type="Proteomes" id="UP000229098">
    <property type="component" value="Unassembled WGS sequence"/>
</dbReference>
<dbReference type="PANTHER" id="PTHR12919:SF20">
    <property type="entry name" value="SMALL RIBOSOMAL SUBUNIT PROTEIN BS16M"/>
    <property type="match status" value="1"/>
</dbReference>
<dbReference type="NCBIfam" id="TIGR00002">
    <property type="entry name" value="S16"/>
    <property type="match status" value="1"/>
</dbReference>
<protein>
    <recommendedName>
        <fullName evidence="3">Small ribosomal subunit protein bS16</fullName>
    </recommendedName>
</protein>
<feature type="region of interest" description="Disordered" evidence="4">
    <location>
        <begin position="88"/>
        <end position="141"/>
    </location>
</feature>
<dbReference type="Pfam" id="PF00886">
    <property type="entry name" value="Ribosomal_S16"/>
    <property type="match status" value="1"/>
</dbReference>
<keyword evidence="1 3" id="KW-0689">Ribosomal protein</keyword>
<reference evidence="6" key="1">
    <citation type="submission" date="2017-09" db="EMBL/GenBank/DDBJ databases">
        <title>Depth-based differentiation of microbial function through sediment-hosted aquifers and enrichment of novel symbionts in the deep terrestrial subsurface.</title>
        <authorList>
            <person name="Probst A.J."/>
            <person name="Ladd B."/>
            <person name="Jarett J.K."/>
            <person name="Geller-Mcgrath D.E."/>
            <person name="Sieber C.M.K."/>
            <person name="Emerson J.B."/>
            <person name="Anantharaman K."/>
            <person name="Thomas B.C."/>
            <person name="Malmstrom R."/>
            <person name="Stieglmeier M."/>
            <person name="Klingl A."/>
            <person name="Woyke T."/>
            <person name="Ryan C.M."/>
            <person name="Banfield J.F."/>
        </authorList>
    </citation>
    <scope>NUCLEOTIDE SEQUENCE [LARGE SCALE GENOMIC DNA]</scope>
</reference>
<evidence type="ECO:0000313" key="6">
    <source>
        <dbReference type="Proteomes" id="UP000229098"/>
    </source>
</evidence>
<organism evidence="5 6">
    <name type="scientific">Candidatus Ryanbacteria bacterium CG10_big_fil_rev_8_21_14_0_10_43_42</name>
    <dbReference type="NCBI Taxonomy" id="1974864"/>
    <lineage>
        <taxon>Bacteria</taxon>
        <taxon>Candidatus Ryaniibacteriota</taxon>
    </lineage>
</organism>